<dbReference type="EMBL" id="JAHQIW010003395">
    <property type="protein sequence ID" value="KAJ1358541.1"/>
    <property type="molecule type" value="Genomic_DNA"/>
</dbReference>
<evidence type="ECO:0000313" key="2">
    <source>
        <dbReference type="EMBL" id="KAJ1358541.1"/>
    </source>
</evidence>
<dbReference type="InterPro" id="IPR045817">
    <property type="entry name" value="OPA1_C"/>
</dbReference>
<comment type="caution">
    <text evidence="2">The sequence shown here is derived from an EMBL/GenBank/DDBJ whole genome shotgun (WGS) entry which is preliminary data.</text>
</comment>
<accession>A0AAD5QTI1</accession>
<keyword evidence="3" id="KW-1185">Reference proteome</keyword>
<evidence type="ECO:0000313" key="3">
    <source>
        <dbReference type="Proteomes" id="UP001196413"/>
    </source>
</evidence>
<reference evidence="2" key="1">
    <citation type="submission" date="2021-06" db="EMBL/GenBank/DDBJ databases">
        <title>Parelaphostrongylus tenuis whole genome reference sequence.</title>
        <authorList>
            <person name="Garwood T.J."/>
            <person name="Larsen P.A."/>
            <person name="Fountain-Jones N.M."/>
            <person name="Garbe J.R."/>
            <person name="Macchietto M.G."/>
            <person name="Kania S.A."/>
            <person name="Gerhold R.W."/>
            <person name="Richards J.E."/>
            <person name="Wolf T.M."/>
        </authorList>
    </citation>
    <scope>NUCLEOTIDE SEQUENCE</scope>
    <source>
        <strain evidence="2">MNPRO001-30</strain>
        <tissue evidence="2">Meninges</tissue>
    </source>
</reference>
<sequence length="75" mass="9231">MLKLTCNSLRQQITNSEQRRLEREVKEVLDEWSQEPEKKQKYVTGRRVDLAEELKQVRRIQEKLEEFMVQLQREK</sequence>
<organism evidence="2 3">
    <name type="scientific">Parelaphostrongylus tenuis</name>
    <name type="common">Meningeal worm</name>
    <dbReference type="NCBI Taxonomy" id="148309"/>
    <lineage>
        <taxon>Eukaryota</taxon>
        <taxon>Metazoa</taxon>
        <taxon>Ecdysozoa</taxon>
        <taxon>Nematoda</taxon>
        <taxon>Chromadorea</taxon>
        <taxon>Rhabditida</taxon>
        <taxon>Rhabditina</taxon>
        <taxon>Rhabditomorpha</taxon>
        <taxon>Strongyloidea</taxon>
        <taxon>Metastrongylidae</taxon>
        <taxon>Parelaphostrongylus</taxon>
    </lineage>
</organism>
<name>A0AAD5QTI1_PARTN</name>
<dbReference type="Pfam" id="PF19434">
    <property type="entry name" value="OPA1_C"/>
    <property type="match status" value="1"/>
</dbReference>
<dbReference type="AlphaFoldDB" id="A0AAD5QTI1"/>
<feature type="domain" description="Dynamin-like GTPase OPA1 C-terminal" evidence="1">
    <location>
        <begin position="1"/>
        <end position="75"/>
    </location>
</feature>
<gene>
    <name evidence="2" type="primary">OPA1</name>
    <name evidence="2" type="ORF">KIN20_016984</name>
</gene>
<evidence type="ECO:0000259" key="1">
    <source>
        <dbReference type="Pfam" id="PF19434"/>
    </source>
</evidence>
<proteinExistence type="predicted"/>
<protein>
    <submittedName>
        <fullName evidence="2">Dynamin-like 120 kDa protein, mitochondrial</fullName>
    </submittedName>
</protein>
<dbReference type="Proteomes" id="UP001196413">
    <property type="component" value="Unassembled WGS sequence"/>
</dbReference>